<dbReference type="Gene3D" id="3.40.50.720">
    <property type="entry name" value="NAD(P)-binding Rossmann-like Domain"/>
    <property type="match status" value="1"/>
</dbReference>
<dbReference type="Pfam" id="PF22725">
    <property type="entry name" value="GFO_IDH_MocA_C3"/>
    <property type="match status" value="1"/>
</dbReference>
<dbReference type="SUPFAM" id="SSF55347">
    <property type="entry name" value="Glyceraldehyde-3-phosphate dehydrogenase-like, C-terminal domain"/>
    <property type="match status" value="1"/>
</dbReference>
<evidence type="ECO:0000313" key="4">
    <source>
        <dbReference type="EMBL" id="SFK47132.1"/>
    </source>
</evidence>
<dbReference type="PANTHER" id="PTHR43818:SF11">
    <property type="entry name" value="BCDNA.GH03377"/>
    <property type="match status" value="1"/>
</dbReference>
<keyword evidence="1" id="KW-0560">Oxidoreductase</keyword>
<evidence type="ECO:0000259" key="3">
    <source>
        <dbReference type="Pfam" id="PF22725"/>
    </source>
</evidence>
<dbReference type="SUPFAM" id="SSF51735">
    <property type="entry name" value="NAD(P)-binding Rossmann-fold domains"/>
    <property type="match status" value="1"/>
</dbReference>
<sequence>MRLVIVGTGGMANSHANKFGEIDGVEIVGGVDRNEERLTAFCDEHNIAKRFTSLEDALAWGEFDAVTNVTPDAVHHPTTMPLLAGGKHVFCEKPLASNFADADEMATAAEKAGLINMVNLSYRDVSALQKAHELIAAGEIGEIRHFEASYLQSWLTQPAWGHWDKEEKWLWRLSEAHGSLGVLGDVGIHILDFAGFAIGAPYQSISCHLKTFDKAPGNQIGEYKLDANDSFTMMAETTSGAVGVVHASRFASGHMNDLHLQVHGTKGGIKVTNTGGLGELFVCSGPNLERAEWEQIELAPTPNNYRKFAEAVQSGVNGHPTFRHAANLQQVLDLAVESSTAGGRRDIPISAQLQDA</sequence>
<dbReference type="InterPro" id="IPR055170">
    <property type="entry name" value="GFO_IDH_MocA-like_dom"/>
</dbReference>
<dbReference type="InterPro" id="IPR036291">
    <property type="entry name" value="NAD(P)-bd_dom_sf"/>
</dbReference>
<dbReference type="PANTHER" id="PTHR43818">
    <property type="entry name" value="BCDNA.GH03377"/>
    <property type="match status" value="1"/>
</dbReference>
<comment type="caution">
    <text evidence="4">The sequence shown here is derived from an EMBL/GenBank/DDBJ whole genome shotgun (WGS) entry which is preliminary data.</text>
</comment>
<dbReference type="Gene3D" id="3.30.360.10">
    <property type="entry name" value="Dihydrodipicolinate Reductase, domain 2"/>
    <property type="match status" value="1"/>
</dbReference>
<keyword evidence="5" id="KW-1185">Reference proteome</keyword>
<dbReference type="RefSeq" id="WP_093519571.1">
    <property type="nucleotide sequence ID" value="NZ_FOSK01000005.1"/>
</dbReference>
<proteinExistence type="predicted"/>
<dbReference type="InterPro" id="IPR050463">
    <property type="entry name" value="Gfo/Idh/MocA_oxidrdct_glycsds"/>
</dbReference>
<dbReference type="Proteomes" id="UP000199598">
    <property type="component" value="Unassembled WGS sequence"/>
</dbReference>
<reference evidence="4 5" key="1">
    <citation type="submission" date="2016-10" db="EMBL/GenBank/DDBJ databases">
        <authorList>
            <person name="Varghese N."/>
            <person name="Submissions S."/>
        </authorList>
    </citation>
    <scope>NUCLEOTIDE SEQUENCE [LARGE SCALE GENOMIC DNA]</scope>
    <source>
        <strain evidence="4 5">DSM 16392</strain>
    </source>
</reference>
<evidence type="ECO:0000256" key="1">
    <source>
        <dbReference type="ARBA" id="ARBA00023002"/>
    </source>
</evidence>
<protein>
    <submittedName>
        <fullName evidence="4">Predicted dehydrogenase</fullName>
    </submittedName>
</protein>
<gene>
    <name evidence="4" type="ORF">SAMN04488518_105260</name>
</gene>
<feature type="domain" description="GFO/IDH/MocA-like oxidoreductase" evidence="3">
    <location>
        <begin position="129"/>
        <end position="269"/>
    </location>
</feature>
<evidence type="ECO:0000259" key="2">
    <source>
        <dbReference type="Pfam" id="PF01408"/>
    </source>
</evidence>
<name>A0A1I3ZSP2_9HYPH</name>
<dbReference type="EMBL" id="FOSK01000005">
    <property type="protein sequence ID" value="SFK47132.1"/>
    <property type="molecule type" value="Genomic_DNA"/>
</dbReference>
<accession>A0A1I3ZSP2</accession>
<evidence type="ECO:0000313" key="5">
    <source>
        <dbReference type="Proteomes" id="UP000199598"/>
    </source>
</evidence>
<dbReference type="Pfam" id="PF01408">
    <property type="entry name" value="GFO_IDH_MocA"/>
    <property type="match status" value="1"/>
</dbReference>
<feature type="domain" description="Gfo/Idh/MocA-like oxidoreductase N-terminal" evidence="2">
    <location>
        <begin position="2"/>
        <end position="119"/>
    </location>
</feature>
<organism evidence="4 5">
    <name type="scientific">Pseudovibrio ascidiaceicola</name>
    <dbReference type="NCBI Taxonomy" id="285279"/>
    <lineage>
        <taxon>Bacteria</taxon>
        <taxon>Pseudomonadati</taxon>
        <taxon>Pseudomonadota</taxon>
        <taxon>Alphaproteobacteria</taxon>
        <taxon>Hyphomicrobiales</taxon>
        <taxon>Stappiaceae</taxon>
        <taxon>Pseudovibrio</taxon>
    </lineage>
</organism>
<dbReference type="InterPro" id="IPR000683">
    <property type="entry name" value="Gfo/Idh/MocA-like_OxRdtase_N"/>
</dbReference>